<comment type="caution">
    <text evidence="2">The sequence shown here is derived from an EMBL/GenBank/DDBJ whole genome shotgun (WGS) entry which is preliminary data.</text>
</comment>
<dbReference type="InterPro" id="IPR000836">
    <property type="entry name" value="PRTase_dom"/>
</dbReference>
<dbReference type="GO" id="GO:0016757">
    <property type="term" value="F:glycosyltransferase activity"/>
    <property type="evidence" value="ECO:0007669"/>
    <property type="project" value="UniProtKB-KW"/>
</dbReference>
<keyword evidence="3" id="KW-1185">Reference proteome</keyword>
<evidence type="ECO:0000313" key="3">
    <source>
        <dbReference type="Proteomes" id="UP000295023"/>
    </source>
</evidence>
<sequence length="225" mass="23974">MPQPRSGRFADRREAGRLLAAQLRGLGLERPILYALPRGGVAVGAEIAAALDAPLDLVLVRKLGAPFQPELAVGAVVEGDPPETVLNPDIITLTGTSEAYLAEARRRALAEIERRRGLYLAGRPRPDPRGRTAIVVDDGLATGATARAALRALRRRGPARLLLAVPVAAPETLAGMRAEADEVVCLLARDLHRGVGGFYDEFHQLTDEEVIRLLDAAARPGRAPG</sequence>
<organism evidence="2 3">
    <name type="scientific">Roseicella aquatilis</name>
    <dbReference type="NCBI Taxonomy" id="2527868"/>
    <lineage>
        <taxon>Bacteria</taxon>
        <taxon>Pseudomonadati</taxon>
        <taxon>Pseudomonadota</taxon>
        <taxon>Alphaproteobacteria</taxon>
        <taxon>Acetobacterales</taxon>
        <taxon>Roseomonadaceae</taxon>
        <taxon>Roseicella</taxon>
    </lineage>
</organism>
<dbReference type="RefSeq" id="WP_132288172.1">
    <property type="nucleotide sequence ID" value="NZ_SKBM01000008.1"/>
</dbReference>
<keyword evidence="2" id="KW-0328">Glycosyltransferase</keyword>
<gene>
    <name evidence="2" type="ORF">EXY23_10490</name>
</gene>
<dbReference type="Gene3D" id="3.30.1310.20">
    <property type="entry name" value="PRTase-like"/>
    <property type="match status" value="1"/>
</dbReference>
<name>A0A4R4DNI8_9PROT</name>
<feature type="domain" description="Phosphoribosyltransferase" evidence="1">
    <location>
        <begin position="18"/>
        <end position="187"/>
    </location>
</feature>
<protein>
    <submittedName>
        <fullName evidence="2">Phosphoribosyltransferase</fullName>
    </submittedName>
</protein>
<dbReference type="Pfam" id="PF00156">
    <property type="entry name" value="Pribosyltran"/>
    <property type="match status" value="1"/>
</dbReference>
<proteinExistence type="predicted"/>
<dbReference type="SUPFAM" id="SSF53271">
    <property type="entry name" value="PRTase-like"/>
    <property type="match status" value="1"/>
</dbReference>
<dbReference type="InterPro" id="IPR029057">
    <property type="entry name" value="PRTase-like"/>
</dbReference>
<dbReference type="Proteomes" id="UP000295023">
    <property type="component" value="Unassembled WGS sequence"/>
</dbReference>
<dbReference type="CDD" id="cd06223">
    <property type="entry name" value="PRTases_typeI"/>
    <property type="match status" value="1"/>
</dbReference>
<dbReference type="EMBL" id="SKBM01000008">
    <property type="protein sequence ID" value="TCZ63250.1"/>
    <property type="molecule type" value="Genomic_DNA"/>
</dbReference>
<dbReference type="Gene3D" id="3.40.50.2020">
    <property type="match status" value="1"/>
</dbReference>
<dbReference type="AlphaFoldDB" id="A0A4R4DNI8"/>
<reference evidence="2 3" key="1">
    <citation type="submission" date="2019-03" db="EMBL/GenBank/DDBJ databases">
        <title>Paracraurococcus aquatilis NE82 genome sequence.</title>
        <authorList>
            <person name="Zhao Y."/>
            <person name="Du Z."/>
        </authorList>
    </citation>
    <scope>NUCLEOTIDE SEQUENCE [LARGE SCALE GENOMIC DNA]</scope>
    <source>
        <strain evidence="2 3">NE82</strain>
    </source>
</reference>
<accession>A0A4R4DNI8</accession>
<evidence type="ECO:0000313" key="2">
    <source>
        <dbReference type="EMBL" id="TCZ63250.1"/>
    </source>
</evidence>
<evidence type="ECO:0000259" key="1">
    <source>
        <dbReference type="Pfam" id="PF00156"/>
    </source>
</evidence>
<dbReference type="OrthoDB" id="9810066at2"/>
<keyword evidence="2" id="KW-0808">Transferase</keyword>